<feature type="signal peptide" evidence="3">
    <location>
        <begin position="1"/>
        <end position="16"/>
    </location>
</feature>
<feature type="domain" description="Calcineurin-like phosphoesterase" evidence="4">
    <location>
        <begin position="41"/>
        <end position="327"/>
    </location>
</feature>
<dbReference type="CDD" id="cd00842">
    <property type="entry name" value="MPP_ASMase"/>
    <property type="match status" value="1"/>
</dbReference>
<dbReference type="PANTHER" id="PTHR10340:SF55">
    <property type="entry name" value="ENDOPOLYPHOSPHATASE"/>
    <property type="match status" value="1"/>
</dbReference>
<dbReference type="EMBL" id="KN833686">
    <property type="protein sequence ID" value="KIK30697.1"/>
    <property type="molecule type" value="Genomic_DNA"/>
</dbReference>
<dbReference type="SUPFAM" id="SSF56300">
    <property type="entry name" value="Metallo-dependent phosphatases"/>
    <property type="match status" value="1"/>
</dbReference>
<dbReference type="STRING" id="765257.A0A0D0A8D8"/>
<dbReference type="Proteomes" id="UP000054018">
    <property type="component" value="Unassembled WGS sequence"/>
</dbReference>
<evidence type="ECO:0000256" key="2">
    <source>
        <dbReference type="ARBA" id="ARBA00023180"/>
    </source>
</evidence>
<dbReference type="GO" id="GO:0004309">
    <property type="term" value="F:exopolyphosphatase activity"/>
    <property type="evidence" value="ECO:0007669"/>
    <property type="project" value="TreeGrafter"/>
</dbReference>
<evidence type="ECO:0000256" key="1">
    <source>
        <dbReference type="ARBA" id="ARBA00022801"/>
    </source>
</evidence>
<dbReference type="Pfam" id="PF00149">
    <property type="entry name" value="Metallophos"/>
    <property type="match status" value="1"/>
</dbReference>
<name>A0A0D0A8D8_9AGAM</name>
<keyword evidence="2" id="KW-0325">Glycoprotein</keyword>
<dbReference type="InterPro" id="IPR041805">
    <property type="entry name" value="ASMase/PPN1_MPP"/>
</dbReference>
<dbReference type="GO" id="GO:0000298">
    <property type="term" value="F:endopolyphosphatase activity"/>
    <property type="evidence" value="ECO:0007669"/>
    <property type="project" value="TreeGrafter"/>
</dbReference>
<dbReference type="AlphaFoldDB" id="A0A0D0A8D8"/>
<reference evidence="6" key="2">
    <citation type="submission" date="2015-01" db="EMBL/GenBank/DDBJ databases">
        <title>Evolutionary Origins and Diversification of the Mycorrhizal Mutualists.</title>
        <authorList>
            <consortium name="DOE Joint Genome Institute"/>
            <consortium name="Mycorrhizal Genomics Consortium"/>
            <person name="Kohler A."/>
            <person name="Kuo A."/>
            <person name="Nagy L.G."/>
            <person name="Floudas D."/>
            <person name="Copeland A."/>
            <person name="Barry K.W."/>
            <person name="Cichocki N."/>
            <person name="Veneault-Fourrey C."/>
            <person name="LaButti K."/>
            <person name="Lindquist E.A."/>
            <person name="Lipzen A."/>
            <person name="Lundell T."/>
            <person name="Morin E."/>
            <person name="Murat C."/>
            <person name="Riley R."/>
            <person name="Ohm R."/>
            <person name="Sun H."/>
            <person name="Tunlid A."/>
            <person name="Henrissat B."/>
            <person name="Grigoriev I.V."/>
            <person name="Hibbett D.S."/>
            <person name="Martin F."/>
        </authorList>
    </citation>
    <scope>NUCLEOTIDE SEQUENCE [LARGE SCALE GENOMIC DNA]</scope>
    <source>
        <strain evidence="6">441</strain>
    </source>
</reference>
<dbReference type="GO" id="GO:0006798">
    <property type="term" value="P:polyphosphate catabolic process"/>
    <property type="evidence" value="ECO:0007669"/>
    <property type="project" value="TreeGrafter"/>
</dbReference>
<proteinExistence type="predicted"/>
<dbReference type="GO" id="GO:0005615">
    <property type="term" value="C:extracellular space"/>
    <property type="evidence" value="ECO:0007669"/>
    <property type="project" value="TreeGrafter"/>
</dbReference>
<evidence type="ECO:0000259" key="4">
    <source>
        <dbReference type="Pfam" id="PF00149"/>
    </source>
</evidence>
<organism evidence="5 6">
    <name type="scientific">Pisolithus microcarpus 441</name>
    <dbReference type="NCBI Taxonomy" id="765257"/>
    <lineage>
        <taxon>Eukaryota</taxon>
        <taxon>Fungi</taxon>
        <taxon>Dikarya</taxon>
        <taxon>Basidiomycota</taxon>
        <taxon>Agaricomycotina</taxon>
        <taxon>Agaricomycetes</taxon>
        <taxon>Agaricomycetidae</taxon>
        <taxon>Boletales</taxon>
        <taxon>Sclerodermatineae</taxon>
        <taxon>Pisolithaceae</taxon>
        <taxon>Pisolithus</taxon>
    </lineage>
</organism>
<accession>A0A0D0A8D8</accession>
<dbReference type="GO" id="GO:0000324">
    <property type="term" value="C:fungal-type vacuole"/>
    <property type="evidence" value="ECO:0007669"/>
    <property type="project" value="TreeGrafter"/>
</dbReference>
<protein>
    <submittedName>
        <fullName evidence="5">Unplaced genomic scaffold scaffold_2, whole genome shotgun sequence</fullName>
    </submittedName>
</protein>
<sequence>MLAIWLVLGLCSPATSLPAQVVLDEPQLHSLHTGDRGLHGRFLHITDVHPDPFYKHGAHPSTACHRKKPKKKRRAGYYGTAYKECDSPLALTNFTLDNLEERWSDEIDFVIWTGDSARHDNDDKIPRPLSEVYELNRAVAEKMKQVFSSKGIPVVPTIGNNDVWRAHFCFRCSFLRLTSAEYIFDFSAQYPSSRLVSFRPNDITRTYSSMWSDFIPPESRASFLQGGYFSVEVVPGALAVVSLNTMYFYSSNEGVDGCPMSDDDDPGNRQFTWFEDQLKVFRSRQLQVWVIGHVPPTDGHYYSRCYGRYVELSLRFQDTILGHLFGHLNTDHFYFMKADDVHVDGDAKLKTFNLTEHTASLFDTLVADFSRLPAPQDGMDYGNYAVVNVNPSVVPNPYVPTFRAYAYNVTGLPTSGVREVGGSERCDRVGFRGSPDYQGKSESGAMKWEGRDELKGCGVDFDGRVPFGSPSRRNLLWTPLGYAQYWMPKVEEYDARDTPEYELEYLTFSLSRLHAGGRTSNAQPLIPLENLPEELRDTGVDKSKYAPYGMDDLTIASWVELARRIGKDGGKVRKRFRKYMYVGGKAET</sequence>
<evidence type="ECO:0000256" key="3">
    <source>
        <dbReference type="SAM" id="SignalP"/>
    </source>
</evidence>
<dbReference type="OrthoDB" id="348678at2759"/>
<keyword evidence="3" id="KW-0732">Signal</keyword>
<evidence type="ECO:0000313" key="6">
    <source>
        <dbReference type="Proteomes" id="UP000054018"/>
    </source>
</evidence>
<dbReference type="InterPro" id="IPR029052">
    <property type="entry name" value="Metallo-depent_PP-like"/>
</dbReference>
<feature type="chain" id="PRO_5002206699" evidence="3">
    <location>
        <begin position="17"/>
        <end position="588"/>
    </location>
</feature>
<dbReference type="GO" id="GO:0008081">
    <property type="term" value="F:phosphoric diester hydrolase activity"/>
    <property type="evidence" value="ECO:0007669"/>
    <property type="project" value="TreeGrafter"/>
</dbReference>
<reference evidence="5 6" key="1">
    <citation type="submission" date="2014-04" db="EMBL/GenBank/DDBJ databases">
        <authorList>
            <consortium name="DOE Joint Genome Institute"/>
            <person name="Kuo A."/>
            <person name="Kohler A."/>
            <person name="Costa M.D."/>
            <person name="Nagy L.G."/>
            <person name="Floudas D."/>
            <person name="Copeland A."/>
            <person name="Barry K.W."/>
            <person name="Cichocki N."/>
            <person name="Veneault-Fourrey C."/>
            <person name="LaButti K."/>
            <person name="Lindquist E.A."/>
            <person name="Lipzen A."/>
            <person name="Lundell T."/>
            <person name="Morin E."/>
            <person name="Murat C."/>
            <person name="Sun H."/>
            <person name="Tunlid A."/>
            <person name="Henrissat B."/>
            <person name="Grigoriev I.V."/>
            <person name="Hibbett D.S."/>
            <person name="Martin F."/>
            <person name="Nordberg H.P."/>
            <person name="Cantor M.N."/>
            <person name="Hua S.X."/>
        </authorList>
    </citation>
    <scope>NUCLEOTIDE SEQUENCE [LARGE SCALE GENOMIC DNA]</scope>
    <source>
        <strain evidence="5 6">441</strain>
    </source>
</reference>
<evidence type="ECO:0000313" key="5">
    <source>
        <dbReference type="EMBL" id="KIK30697.1"/>
    </source>
</evidence>
<dbReference type="Gene3D" id="3.60.21.10">
    <property type="match status" value="1"/>
</dbReference>
<dbReference type="HOGENOM" id="CLU_013424_2_0_1"/>
<gene>
    <name evidence="5" type="ORF">PISMIDRAFT_6047</name>
</gene>
<keyword evidence="6" id="KW-1185">Reference proteome</keyword>
<dbReference type="InterPro" id="IPR004843">
    <property type="entry name" value="Calcineurin-like_PHP"/>
</dbReference>
<keyword evidence="1" id="KW-0378">Hydrolase</keyword>
<dbReference type="PANTHER" id="PTHR10340">
    <property type="entry name" value="SPHINGOMYELIN PHOSPHODIESTERASE"/>
    <property type="match status" value="1"/>
</dbReference>